<keyword evidence="4" id="KW-0999">Mitochondrion inner membrane</keyword>
<evidence type="ECO:0000256" key="2">
    <source>
        <dbReference type="ARBA" id="ARBA00008817"/>
    </source>
</evidence>
<protein>
    <recommendedName>
        <fullName evidence="12">Mitochondrial import inner membrane translocase subunit tim16</fullName>
    </recommendedName>
</protein>
<dbReference type="FunFam" id="1.10.287.110:FF:000006">
    <property type="entry name" value="Import inner membrane translocase subunit TIM16"/>
    <property type="match status" value="1"/>
</dbReference>
<feature type="signal peptide" evidence="9">
    <location>
        <begin position="1"/>
        <end position="30"/>
    </location>
</feature>
<comment type="subcellular location">
    <subcellularLocation>
        <location evidence="1">Mitochondrion inner membrane</location>
        <topology evidence="1">Peripheral membrane protein</topology>
    </subcellularLocation>
</comment>
<dbReference type="RefSeq" id="XP_002178349.1">
    <property type="nucleotide sequence ID" value="XM_002178313.1"/>
</dbReference>
<evidence type="ECO:0000256" key="6">
    <source>
        <dbReference type="ARBA" id="ARBA00023010"/>
    </source>
</evidence>
<dbReference type="InterPro" id="IPR027304">
    <property type="entry name" value="Trigger_fact/SurA_dom_sf"/>
</dbReference>
<keyword evidence="11" id="KW-1185">Reference proteome</keyword>
<dbReference type="PANTHER" id="PTHR12388:SF0">
    <property type="entry name" value="MITOCHONDRIAL IMPORT INNER MEMBRANE TRANSLOCASE SUBUNIT TIM16"/>
    <property type="match status" value="1"/>
</dbReference>
<evidence type="ECO:0000256" key="7">
    <source>
        <dbReference type="ARBA" id="ARBA00023128"/>
    </source>
</evidence>
<keyword evidence="9" id="KW-0732">Signal</keyword>
<dbReference type="STRING" id="556484.B7FUN2"/>
<dbReference type="AlphaFoldDB" id="B7FUN2"/>
<dbReference type="OMA" id="AKYLIQI"/>
<dbReference type="OrthoDB" id="10262892at2759"/>
<comment type="similarity">
    <text evidence="2">Belongs to the TIM16/PAM16 family.</text>
</comment>
<sequence>MAIGPLARILAQVIVPVVAVLARALPAAYAQALQNAKKQGVNPAQATSMLRKTITQQEAFQILNLSESEASAEAIQKQYDKYMAANDVSKGGSFYLQSKVYRAKELLQEFEKGARTEMKKESNQSGSSNQ</sequence>
<accession>B7FUN2</accession>
<dbReference type="HOGENOM" id="CLU_101461_2_1_1"/>
<evidence type="ECO:0008006" key="12">
    <source>
        <dbReference type="Google" id="ProtNLM"/>
    </source>
</evidence>
<evidence type="ECO:0000313" key="10">
    <source>
        <dbReference type="EMBL" id="EEC50014.1"/>
    </source>
</evidence>
<dbReference type="SUPFAM" id="SSF109998">
    <property type="entry name" value="Triger factor/SurA peptide-binding domain-like"/>
    <property type="match status" value="1"/>
</dbReference>
<dbReference type="eggNOG" id="KOG3442">
    <property type="taxonomic scope" value="Eukaryota"/>
</dbReference>
<keyword evidence="6" id="KW-0811">Translocation</keyword>
<proteinExistence type="inferred from homology"/>
<keyword evidence="8" id="KW-0472">Membrane</keyword>
<dbReference type="PANTHER" id="PTHR12388">
    <property type="entry name" value="MITOCHONDRIA ASSOCIATED GRANULOCYTE MACROPHAGE CSF SIGNALING MOLECULE"/>
    <property type="match status" value="1"/>
</dbReference>
<evidence type="ECO:0000313" key="11">
    <source>
        <dbReference type="Proteomes" id="UP000000759"/>
    </source>
</evidence>
<dbReference type="Gene3D" id="1.10.287.110">
    <property type="entry name" value="DnaJ domain"/>
    <property type="match status" value="1"/>
</dbReference>
<keyword evidence="7" id="KW-0496">Mitochondrion</keyword>
<dbReference type="GO" id="GO:0030150">
    <property type="term" value="P:protein import into mitochondrial matrix"/>
    <property type="evidence" value="ECO:0007669"/>
    <property type="project" value="InterPro"/>
</dbReference>
<keyword evidence="5" id="KW-0653">Protein transport</keyword>
<evidence type="ECO:0000256" key="5">
    <source>
        <dbReference type="ARBA" id="ARBA00022927"/>
    </source>
</evidence>
<name>B7FUN2_PHATC</name>
<keyword evidence="3" id="KW-0813">Transport</keyword>
<evidence type="ECO:0000256" key="8">
    <source>
        <dbReference type="ARBA" id="ARBA00023136"/>
    </source>
</evidence>
<evidence type="ECO:0000256" key="1">
    <source>
        <dbReference type="ARBA" id="ARBA00004637"/>
    </source>
</evidence>
<dbReference type="InterPro" id="IPR036869">
    <property type="entry name" value="J_dom_sf"/>
</dbReference>
<dbReference type="InParanoid" id="B7FUN2"/>
<gene>
    <name evidence="10" type="ORF">PHATRDRAFT_44606</name>
</gene>
<dbReference type="EMBL" id="CM000607">
    <property type="protein sequence ID" value="EEC50014.1"/>
    <property type="molecule type" value="Genomic_DNA"/>
</dbReference>
<dbReference type="InterPro" id="IPR005341">
    <property type="entry name" value="Tim16"/>
</dbReference>
<dbReference type="GO" id="GO:0005744">
    <property type="term" value="C:TIM23 mitochondrial import inner membrane translocase complex"/>
    <property type="evidence" value="ECO:0007669"/>
    <property type="project" value="InterPro"/>
</dbReference>
<dbReference type="PaxDb" id="2850-Phatr44606"/>
<dbReference type="Pfam" id="PF03656">
    <property type="entry name" value="Pam16"/>
    <property type="match status" value="1"/>
</dbReference>
<reference evidence="10 11" key="1">
    <citation type="journal article" date="2008" name="Nature">
        <title>The Phaeodactylum genome reveals the evolutionary history of diatom genomes.</title>
        <authorList>
            <person name="Bowler C."/>
            <person name="Allen A.E."/>
            <person name="Badger J.H."/>
            <person name="Grimwood J."/>
            <person name="Jabbari K."/>
            <person name="Kuo A."/>
            <person name="Maheswari U."/>
            <person name="Martens C."/>
            <person name="Maumus F."/>
            <person name="Otillar R.P."/>
            <person name="Rayko E."/>
            <person name="Salamov A."/>
            <person name="Vandepoele K."/>
            <person name="Beszteri B."/>
            <person name="Gruber A."/>
            <person name="Heijde M."/>
            <person name="Katinka M."/>
            <person name="Mock T."/>
            <person name="Valentin K."/>
            <person name="Verret F."/>
            <person name="Berges J.A."/>
            <person name="Brownlee C."/>
            <person name="Cadoret J.P."/>
            <person name="Chiovitti A."/>
            <person name="Choi C.J."/>
            <person name="Coesel S."/>
            <person name="De Martino A."/>
            <person name="Detter J.C."/>
            <person name="Durkin C."/>
            <person name="Falciatore A."/>
            <person name="Fournet J."/>
            <person name="Haruta M."/>
            <person name="Huysman M.J."/>
            <person name="Jenkins B.D."/>
            <person name="Jiroutova K."/>
            <person name="Jorgensen R.E."/>
            <person name="Joubert Y."/>
            <person name="Kaplan A."/>
            <person name="Kroger N."/>
            <person name="Kroth P.G."/>
            <person name="La Roche J."/>
            <person name="Lindquist E."/>
            <person name="Lommer M."/>
            <person name="Martin-Jezequel V."/>
            <person name="Lopez P.J."/>
            <person name="Lucas S."/>
            <person name="Mangogna M."/>
            <person name="McGinnis K."/>
            <person name="Medlin L.K."/>
            <person name="Montsant A."/>
            <person name="Oudot-Le Secq M.P."/>
            <person name="Napoli C."/>
            <person name="Obornik M."/>
            <person name="Parker M.S."/>
            <person name="Petit J.L."/>
            <person name="Porcel B.M."/>
            <person name="Poulsen N."/>
            <person name="Robison M."/>
            <person name="Rychlewski L."/>
            <person name="Rynearson T.A."/>
            <person name="Schmutz J."/>
            <person name="Shapiro H."/>
            <person name="Siaut M."/>
            <person name="Stanley M."/>
            <person name="Sussman M.R."/>
            <person name="Taylor A.R."/>
            <person name="Vardi A."/>
            <person name="von Dassow P."/>
            <person name="Vyverman W."/>
            <person name="Willis A."/>
            <person name="Wyrwicz L.S."/>
            <person name="Rokhsar D.S."/>
            <person name="Weissenbach J."/>
            <person name="Armbrust E.V."/>
            <person name="Green B.R."/>
            <person name="Van de Peer Y."/>
            <person name="Grigoriev I.V."/>
        </authorList>
    </citation>
    <scope>NUCLEOTIDE SEQUENCE [LARGE SCALE GENOMIC DNA]</scope>
    <source>
        <strain evidence="10 11">CCAP 1055/1</strain>
    </source>
</reference>
<dbReference type="GeneID" id="7198103"/>
<dbReference type="KEGG" id="pti:PHATRDRAFT_44606"/>
<evidence type="ECO:0000256" key="4">
    <source>
        <dbReference type="ARBA" id="ARBA00022792"/>
    </source>
</evidence>
<evidence type="ECO:0000256" key="9">
    <source>
        <dbReference type="SAM" id="SignalP"/>
    </source>
</evidence>
<organism evidence="10 11">
    <name type="scientific">Phaeodactylum tricornutum (strain CCAP 1055/1)</name>
    <dbReference type="NCBI Taxonomy" id="556484"/>
    <lineage>
        <taxon>Eukaryota</taxon>
        <taxon>Sar</taxon>
        <taxon>Stramenopiles</taxon>
        <taxon>Ochrophyta</taxon>
        <taxon>Bacillariophyta</taxon>
        <taxon>Bacillariophyceae</taxon>
        <taxon>Bacillariophycidae</taxon>
        <taxon>Naviculales</taxon>
        <taxon>Phaeodactylaceae</taxon>
        <taxon>Phaeodactylum</taxon>
    </lineage>
</organism>
<reference evidence="11" key="2">
    <citation type="submission" date="2008-08" db="EMBL/GenBank/DDBJ databases">
        <authorList>
            <consortium name="Diatom Consortium"/>
            <person name="Grigoriev I."/>
            <person name="Grimwood J."/>
            <person name="Kuo A."/>
            <person name="Otillar R.P."/>
            <person name="Salamov A."/>
            <person name="Detter J.C."/>
            <person name="Lindquist E."/>
            <person name="Shapiro H."/>
            <person name="Lucas S."/>
            <person name="Glavina del Rio T."/>
            <person name="Pitluck S."/>
            <person name="Rokhsar D."/>
            <person name="Bowler C."/>
        </authorList>
    </citation>
    <scope>GENOME REANNOTATION</scope>
    <source>
        <strain evidence="11">CCAP 1055/1</strain>
    </source>
</reference>
<dbReference type="Proteomes" id="UP000000759">
    <property type="component" value="Chromosome 4"/>
</dbReference>
<feature type="chain" id="PRO_5002855464" description="Mitochondrial import inner membrane translocase subunit tim16" evidence="9">
    <location>
        <begin position="31"/>
        <end position="130"/>
    </location>
</feature>
<evidence type="ECO:0000256" key="3">
    <source>
        <dbReference type="ARBA" id="ARBA00022448"/>
    </source>
</evidence>